<dbReference type="SUPFAM" id="SSF82693">
    <property type="entry name" value="Multidrug efflux transporter AcrB pore domain, PN1, PN2, PC1 and PC2 subdomains"/>
    <property type="match status" value="2"/>
</dbReference>
<feature type="transmembrane region" description="Helical" evidence="1">
    <location>
        <begin position="879"/>
        <end position="901"/>
    </location>
</feature>
<dbReference type="Gene3D" id="3.30.2090.10">
    <property type="entry name" value="Multidrug efflux transporter AcrB TolC docking domain, DN and DC subdomains"/>
    <property type="match status" value="2"/>
</dbReference>
<keyword evidence="1" id="KW-0472">Membrane</keyword>
<feature type="transmembrane region" description="Helical" evidence="1">
    <location>
        <begin position="526"/>
        <end position="545"/>
    </location>
</feature>
<accession>A0AAD1YHL3</accession>
<dbReference type="PANTHER" id="PTHR32063:SF18">
    <property type="entry name" value="CATION EFFLUX SYSTEM PROTEIN"/>
    <property type="match status" value="1"/>
</dbReference>
<keyword evidence="1" id="KW-0812">Transmembrane</keyword>
<dbReference type="Gene3D" id="1.20.1640.10">
    <property type="entry name" value="Multidrug efflux transporter AcrB transmembrane domain"/>
    <property type="match status" value="2"/>
</dbReference>
<evidence type="ECO:0000313" key="3">
    <source>
        <dbReference type="Proteomes" id="UP001189143"/>
    </source>
</evidence>
<dbReference type="GO" id="GO:0042910">
    <property type="term" value="F:xenobiotic transmembrane transporter activity"/>
    <property type="evidence" value="ECO:0007669"/>
    <property type="project" value="TreeGrafter"/>
</dbReference>
<dbReference type="InterPro" id="IPR027463">
    <property type="entry name" value="AcrB_DN_DC_subdom"/>
</dbReference>
<organism evidence="2 3">
    <name type="scientific">Clostridium neonatale</name>
    <dbReference type="NCBI Taxonomy" id="137838"/>
    <lineage>
        <taxon>Bacteria</taxon>
        <taxon>Bacillati</taxon>
        <taxon>Bacillota</taxon>
        <taxon>Clostridia</taxon>
        <taxon>Eubacteriales</taxon>
        <taxon>Clostridiaceae</taxon>
        <taxon>Clostridium</taxon>
    </lineage>
</organism>
<reference evidence="2" key="1">
    <citation type="submission" date="2022-10" db="EMBL/GenBank/DDBJ databases">
        <authorList>
            <person name="Aires J."/>
            <person name="Mesa V."/>
        </authorList>
    </citation>
    <scope>NUCLEOTIDE SEQUENCE</scope>
    <source>
        <strain evidence="2">Clostridium neonatale JD116</strain>
    </source>
</reference>
<dbReference type="Gene3D" id="3.30.70.1440">
    <property type="entry name" value="Multidrug efflux transporter AcrB pore domain"/>
    <property type="match status" value="1"/>
</dbReference>
<dbReference type="Proteomes" id="UP001189143">
    <property type="component" value="Unassembled WGS sequence"/>
</dbReference>
<dbReference type="AlphaFoldDB" id="A0AAD1YHL3"/>
<feature type="transmembrane region" description="Helical" evidence="1">
    <location>
        <begin position="434"/>
        <end position="456"/>
    </location>
</feature>
<feature type="transmembrane region" description="Helical" evidence="1">
    <location>
        <begin position="363"/>
        <end position="383"/>
    </location>
</feature>
<evidence type="ECO:0000313" key="2">
    <source>
        <dbReference type="EMBL" id="CAI3616345.1"/>
    </source>
</evidence>
<dbReference type="EMBL" id="CAMTCP010000236">
    <property type="protein sequence ID" value="CAI3616345.1"/>
    <property type="molecule type" value="Genomic_DNA"/>
</dbReference>
<dbReference type="Pfam" id="PF00873">
    <property type="entry name" value="ACR_tran"/>
    <property type="match status" value="1"/>
</dbReference>
<dbReference type="SUPFAM" id="SSF82714">
    <property type="entry name" value="Multidrug efflux transporter AcrB TolC docking domain, DN and DC subdomains"/>
    <property type="match status" value="2"/>
</dbReference>
<proteinExistence type="predicted"/>
<feature type="transmembrane region" description="Helical" evidence="1">
    <location>
        <begin position="851"/>
        <end position="872"/>
    </location>
</feature>
<feature type="transmembrane region" description="Helical" evidence="1">
    <location>
        <begin position="953"/>
        <end position="972"/>
    </location>
</feature>
<comment type="caution">
    <text evidence="2">The sequence shown here is derived from an EMBL/GenBank/DDBJ whole genome shotgun (WGS) entry which is preliminary data.</text>
</comment>
<dbReference type="Gene3D" id="3.30.70.1320">
    <property type="entry name" value="Multidrug efflux transporter AcrB pore domain like"/>
    <property type="match status" value="1"/>
</dbReference>
<feature type="transmembrane region" description="Helical" evidence="1">
    <location>
        <begin position="338"/>
        <end position="356"/>
    </location>
</feature>
<dbReference type="InterPro" id="IPR001036">
    <property type="entry name" value="Acrflvin-R"/>
</dbReference>
<dbReference type="SUPFAM" id="SSF82866">
    <property type="entry name" value="Multidrug efflux transporter AcrB transmembrane domain"/>
    <property type="match status" value="2"/>
</dbReference>
<dbReference type="Gene3D" id="3.30.70.1430">
    <property type="entry name" value="Multidrug efflux transporter AcrB pore domain"/>
    <property type="match status" value="2"/>
</dbReference>
<protein>
    <submittedName>
        <fullName evidence="2">Acriflavin resistance protein</fullName>
    </submittedName>
</protein>
<keyword evidence="1" id="KW-1133">Transmembrane helix</keyword>
<name>A0AAD1YHL3_9CLOT</name>
<gene>
    <name evidence="2" type="primary">czcA</name>
    <name evidence="2" type="ORF">CNEO2_390024</name>
</gene>
<dbReference type="GO" id="GO:0005886">
    <property type="term" value="C:plasma membrane"/>
    <property type="evidence" value="ECO:0007669"/>
    <property type="project" value="TreeGrafter"/>
</dbReference>
<feature type="transmembrane region" description="Helical" evidence="1">
    <location>
        <begin position="462"/>
        <end position="493"/>
    </location>
</feature>
<dbReference type="PANTHER" id="PTHR32063">
    <property type="match status" value="1"/>
</dbReference>
<feature type="transmembrane region" description="Helical" evidence="1">
    <location>
        <begin position="978"/>
        <end position="1004"/>
    </location>
</feature>
<dbReference type="RefSeq" id="WP_317049434.1">
    <property type="nucleotide sequence ID" value="NZ_CAMRXC010000223.1"/>
</dbReference>
<feature type="transmembrane region" description="Helical" evidence="1">
    <location>
        <begin position="389"/>
        <end position="413"/>
    </location>
</feature>
<evidence type="ECO:0000256" key="1">
    <source>
        <dbReference type="SAM" id="Phobius"/>
    </source>
</evidence>
<dbReference type="PRINTS" id="PR00702">
    <property type="entry name" value="ACRIFLAVINRP"/>
</dbReference>
<sequence length="1009" mass="109771">MIKKIVELSIKQKGLLITLLCMIIVIGGVYYVELPKASFPKVTIPSAAVTAIAPGLTSEEIEKEVTKKLENAIMDITGFKESSSSSMNNASAVVIRLKNSLSDEEVNSSFIELRQKMEAIKSELPATVSSITVNTDLVGSASLILAVSSDNASNDELSERAIELQDKLKQIEGVSKVRVLGNNSSEISIVVNSAKLNQTNLSLTDIVQKISANNSITPIGSVLLEDDNSISVNTSGRYSSMEQIENIIIGSTDQDTLIKLKDIANIAYKDADDSPYYLFNGTKSVTVALYFHEGLNVVSLGDETRQTVEDFKAKLPETIQVNEVYFQSDDVKFDIDNFVINLLEAVVIVMVIVMVGMNLRNGIVVALAIPLSIFASFIVMKFLGEEIHFMSLTALIMVLGMLGDSSIVVSDNIQTYIDSGIDRLEACIKGTKEVAVAVLLSMITAVMTFASMLTLSGVNRQVIIAIPIVIISCLVLSFIIAIFVTPMFCYIFLRPVNESKKKKGGISLRMYSVVSEYTFRHKRQTIFVAIGITVLFGIIMTNSTMDIMPKINKEYALIDIQNYQEDNFKQTEKLVSNVQDIINEQPETISYYSGVGIGIPSYSFAVSEKGASDSTGDVVVKIDLKKGGRFKTTAEIVAFLQKEINVSISDAHVVVNQIGIIPDTGAPIGVNIYGDDMALMNDATSQISSILDGIEGVTSVSSDSYYSTNEYFINMNDSKMNSMGLLKSSVQSELNIAVSGRTAAISYDNGKKYNINVKSDISGLDALENYKVKSSTGAKYMMKQFADFDLSTRMNTIKHINGQRVITIGGYAQYGYNAGELQSKFVKAIKNIEIPEGVIVDTTPSEDAAEAMGAMGMAGFLSIVVIFFILYLQFKSIKQLLLIFSSLPIGVTSGMAAVYLSGYDLSFFVMLGIISMLGIVLANAIVLVDYINTERKNGLSTSEACQSAGIKRLRPILMSTLTTIMGLIPLAMSGQVLFVPLAILLMAALTSCMIFNLVMVPLLYSIIEK</sequence>
<feature type="transmembrane region" description="Helical" evidence="1">
    <location>
        <begin position="907"/>
        <end position="932"/>
    </location>
</feature>
<feature type="transmembrane region" description="Helical" evidence="1">
    <location>
        <begin position="12"/>
        <end position="32"/>
    </location>
</feature>